<comment type="caution">
    <text evidence="1">The sequence shown here is derived from an EMBL/GenBank/DDBJ whole genome shotgun (WGS) entry which is preliminary data.</text>
</comment>
<dbReference type="Proteomes" id="UP001549307">
    <property type="component" value="Unassembled WGS sequence"/>
</dbReference>
<keyword evidence="2" id="KW-1185">Reference proteome</keyword>
<sequence length="547" mass="62386">MTDGLSEAELGQLNGEKARVEFKRAGIGPWTVLYDGQGIGETPVSATSYSVLAPPSLRADFLGENGWDARIGDGRPGMVTTNGDEESTTYLPFGNDEGWEPLVIVTDAAGTRDSEIIFNQEFRLVFELFEDRRTGDLIDVRDDGSEVVVVKFSERKVTVRTSYLARFRALKQLDLWLYTDVIAHFPDISAEHDFEQVTTEWKSEDSAGFNSVGTTFGYLSSLFMAKKFFAPPPIEQCNLWQYEDRSKNYENFIIGEDEFGKTVTFTCEEAELGNYFGKNPEAPHYLTPVFFRTEVLQKYYNNGELYCVTAGSISCRARWYLRVDNDHPEYVAVFLGDLGRDLPEPERQYWKGFNIAPPGPMSSTYARRSYLGHWVDAEQPDHQFKQTYGELQDQWQNERGWQLFRQPHDIDQGILNKLHVPLNESQIEFEDQLLVLAKLLVDFLNEKGIVKIAGRGPEGERGLGKLERFFGVLGYEHVQEDMALLRQIQELRSKVSAHSKGSDYDSYIAGKLGDKTKKEFVRDLHRRSTVMLKRWIELPSIPMATAN</sequence>
<evidence type="ECO:0000313" key="1">
    <source>
        <dbReference type="EMBL" id="MET4538343.1"/>
    </source>
</evidence>
<evidence type="ECO:0000313" key="2">
    <source>
        <dbReference type="Proteomes" id="UP001549307"/>
    </source>
</evidence>
<reference evidence="1 2" key="1">
    <citation type="submission" date="2024-06" db="EMBL/GenBank/DDBJ databases">
        <title>Sorghum-associated microbial communities from plants grown in Nebraska, USA.</title>
        <authorList>
            <person name="Schachtman D."/>
        </authorList>
    </citation>
    <scope>NUCLEOTIDE SEQUENCE [LARGE SCALE GENOMIC DNA]</scope>
    <source>
        <strain evidence="1 2">3552</strain>
    </source>
</reference>
<dbReference type="EMBL" id="JBEPSN010000001">
    <property type="protein sequence ID" value="MET4538343.1"/>
    <property type="molecule type" value="Genomic_DNA"/>
</dbReference>
<protein>
    <recommendedName>
        <fullName evidence="3">ApeA N-terminal domain-containing protein</fullName>
    </recommendedName>
</protein>
<dbReference type="GeneID" id="92751083"/>
<proteinExistence type="predicted"/>
<gene>
    <name evidence="1" type="ORF">ABIE37_000098</name>
</gene>
<accession>A0ABV2P0Q8</accession>
<organism evidence="1 2">
    <name type="scientific">Arthrobacter bambusae</name>
    <dbReference type="NCBI Taxonomy" id="1338426"/>
    <lineage>
        <taxon>Bacteria</taxon>
        <taxon>Bacillati</taxon>
        <taxon>Actinomycetota</taxon>
        <taxon>Actinomycetes</taxon>
        <taxon>Micrococcales</taxon>
        <taxon>Micrococcaceae</taxon>
        <taxon>Arthrobacter</taxon>
    </lineage>
</organism>
<name>A0ABV2P0Q8_9MICC</name>
<evidence type="ECO:0008006" key="3">
    <source>
        <dbReference type="Google" id="ProtNLM"/>
    </source>
</evidence>
<dbReference type="RefSeq" id="WP_354225678.1">
    <property type="nucleotide sequence ID" value="NZ_JBEPSN010000001.1"/>
</dbReference>